<protein>
    <submittedName>
        <fullName evidence="1">11865_t:CDS:1</fullName>
    </submittedName>
</protein>
<comment type="caution">
    <text evidence="1">The sequence shown here is derived from an EMBL/GenBank/DDBJ whole genome shotgun (WGS) entry which is preliminary data.</text>
</comment>
<dbReference type="EMBL" id="CAJVPW010026394">
    <property type="protein sequence ID" value="CAG8712228.1"/>
    <property type="molecule type" value="Genomic_DNA"/>
</dbReference>
<proteinExistence type="predicted"/>
<gene>
    <name evidence="1" type="ORF">SPELUC_LOCUS11891</name>
</gene>
<name>A0ACA9PII8_9GLOM</name>
<accession>A0ACA9PII8</accession>
<evidence type="ECO:0000313" key="1">
    <source>
        <dbReference type="EMBL" id="CAG8712228.1"/>
    </source>
</evidence>
<reference evidence="1" key="1">
    <citation type="submission" date="2021-06" db="EMBL/GenBank/DDBJ databases">
        <authorList>
            <person name="Kallberg Y."/>
            <person name="Tangrot J."/>
            <person name="Rosling A."/>
        </authorList>
    </citation>
    <scope>NUCLEOTIDE SEQUENCE</scope>
    <source>
        <strain evidence="1">28 12/20/2015</strain>
    </source>
</reference>
<evidence type="ECO:0000313" key="2">
    <source>
        <dbReference type="Proteomes" id="UP000789366"/>
    </source>
</evidence>
<dbReference type="Proteomes" id="UP000789366">
    <property type="component" value="Unassembled WGS sequence"/>
</dbReference>
<organism evidence="1 2">
    <name type="scientific">Cetraspora pellucida</name>
    <dbReference type="NCBI Taxonomy" id="1433469"/>
    <lineage>
        <taxon>Eukaryota</taxon>
        <taxon>Fungi</taxon>
        <taxon>Fungi incertae sedis</taxon>
        <taxon>Mucoromycota</taxon>
        <taxon>Glomeromycotina</taxon>
        <taxon>Glomeromycetes</taxon>
        <taxon>Diversisporales</taxon>
        <taxon>Gigasporaceae</taxon>
        <taxon>Cetraspora</taxon>
    </lineage>
</organism>
<keyword evidence="2" id="KW-1185">Reference proteome</keyword>
<feature type="non-terminal residue" evidence="1">
    <location>
        <position position="1"/>
    </location>
</feature>
<sequence>QVNTNEVLKEVCDQEKFKKLSNKEQDEIYVLYVFRTDLKIDNQYIFTD</sequence>